<dbReference type="RefSeq" id="XP_066696441.1">
    <property type="nucleotide sequence ID" value="XM_066846950.1"/>
</dbReference>
<evidence type="ECO:0000259" key="1">
    <source>
        <dbReference type="Pfam" id="PF06985"/>
    </source>
</evidence>
<organism evidence="2 3">
    <name type="scientific">Apiospora aurea</name>
    <dbReference type="NCBI Taxonomy" id="335848"/>
    <lineage>
        <taxon>Eukaryota</taxon>
        <taxon>Fungi</taxon>
        <taxon>Dikarya</taxon>
        <taxon>Ascomycota</taxon>
        <taxon>Pezizomycotina</taxon>
        <taxon>Sordariomycetes</taxon>
        <taxon>Xylariomycetidae</taxon>
        <taxon>Amphisphaeriales</taxon>
        <taxon>Apiosporaceae</taxon>
        <taxon>Apiospora</taxon>
    </lineage>
</organism>
<dbReference type="InterPro" id="IPR010730">
    <property type="entry name" value="HET"/>
</dbReference>
<dbReference type="GeneID" id="92080012"/>
<keyword evidence="3" id="KW-1185">Reference proteome</keyword>
<dbReference type="EMBL" id="JAQQWE010000007">
    <property type="protein sequence ID" value="KAK7946407.1"/>
    <property type="molecule type" value="Genomic_DNA"/>
</dbReference>
<dbReference type="PANTHER" id="PTHR33112">
    <property type="entry name" value="DOMAIN PROTEIN, PUTATIVE-RELATED"/>
    <property type="match status" value="1"/>
</dbReference>
<proteinExistence type="predicted"/>
<dbReference type="Proteomes" id="UP001391051">
    <property type="component" value="Unassembled WGS sequence"/>
</dbReference>
<name>A0ABR1Q376_9PEZI</name>
<evidence type="ECO:0000313" key="2">
    <source>
        <dbReference type="EMBL" id="KAK7946407.1"/>
    </source>
</evidence>
<dbReference type="PANTHER" id="PTHR33112:SF1">
    <property type="entry name" value="HETEROKARYON INCOMPATIBILITY DOMAIN-CONTAINING PROTEIN"/>
    <property type="match status" value="1"/>
</dbReference>
<accession>A0ABR1Q376</accession>
<evidence type="ECO:0000313" key="3">
    <source>
        <dbReference type="Proteomes" id="UP001391051"/>
    </source>
</evidence>
<sequence length="545" mass="61661">MAGTGGFSFDPRSIEYSHIGSLIARCDREHQSCGIRANRPAKSLRHFRLIHCASGKVVRKARTCDYVALSYVWGQVPLGTMFRLGSRPKYPATIEDAIQVTMRLGFAYLWVDRYCIDQASSAHQTEQIQQMGQIYEQAALTILAAAGTDPSYGLPGVSRPRIGPTDRVDIGGLTIAHIPDSPEEYVENSVWATRGWTYQEACLSRRRLFFTDSQLYYECHAGNCEELSFYRGPQATHPAYKPFASVFEADPSTILRCILEYSSREVGFLHDRLRAFLGILATFSEASEPIFHLWGVPFMLRHGKYELGLGLLESTSSIRSPEFPSWSWLGWSGHATQKPLVEGLSQYRSTYSIMVEEGDQVLDLTPQLLQRYYSVEGTPEAAPAALQLEGMAFPIYVIKDFELRPGCRLILADRGRRITNWSSVLQLVRNSDWVCWQQPNGKWIYETYQVVNRSFLGSQEGNEIKLLGFPLLEGSTKWPRTQKEIAILREVEGGHETVGYLSILGPYFTLDVQADRRAVDRVGGVIEVEEGYELPQMEHTKIRWL</sequence>
<dbReference type="Pfam" id="PF06985">
    <property type="entry name" value="HET"/>
    <property type="match status" value="1"/>
</dbReference>
<comment type="caution">
    <text evidence="2">The sequence shown here is derived from an EMBL/GenBank/DDBJ whole genome shotgun (WGS) entry which is preliminary data.</text>
</comment>
<protein>
    <recommendedName>
        <fullName evidence="1">Heterokaryon incompatibility domain-containing protein</fullName>
    </recommendedName>
</protein>
<reference evidence="2 3" key="1">
    <citation type="submission" date="2023-01" db="EMBL/GenBank/DDBJ databases">
        <title>Analysis of 21 Apiospora genomes using comparative genomics revels a genus with tremendous synthesis potential of carbohydrate active enzymes and secondary metabolites.</title>
        <authorList>
            <person name="Sorensen T."/>
        </authorList>
    </citation>
    <scope>NUCLEOTIDE SEQUENCE [LARGE SCALE GENOMIC DNA]</scope>
    <source>
        <strain evidence="2 3">CBS 24483</strain>
    </source>
</reference>
<feature type="domain" description="Heterokaryon incompatibility" evidence="1">
    <location>
        <begin position="66"/>
        <end position="200"/>
    </location>
</feature>
<gene>
    <name evidence="2" type="ORF">PG986_010728</name>
</gene>